<comment type="caution">
    <text evidence="1">The sequence shown here is derived from an EMBL/GenBank/DDBJ whole genome shotgun (WGS) entry which is preliminary data.</text>
</comment>
<name>A0A7Y6N1G4_9BURK</name>
<dbReference type="AlphaFoldDB" id="A0A7Y6N1G4"/>
<proteinExistence type="predicted"/>
<accession>A0A7Y6N1G4</accession>
<reference evidence="1 2" key="1">
    <citation type="submission" date="2020-02" db="EMBL/GenBank/DDBJ databases">
        <title>Paraburkholderia simonii sp. nov. and Paraburkholderia youngii sp. nov. Brazilian and Mexican Mimosa-associated rhizobia.</title>
        <authorList>
            <person name="Mavima L."/>
            <person name="Beukes C.W."/>
            <person name="Chan W.Y."/>
            <person name="Palmer M."/>
            <person name="De Meyer S.E."/>
            <person name="James E.K."/>
            <person name="Venter S.N."/>
            <person name="Steenkamp E.T."/>
        </authorList>
    </citation>
    <scope>NUCLEOTIDE SEQUENCE [LARGE SCALE GENOMIC DNA]</scope>
    <source>
        <strain evidence="1 2">JPY169</strain>
    </source>
</reference>
<evidence type="ECO:0000313" key="2">
    <source>
        <dbReference type="Proteomes" id="UP000594380"/>
    </source>
</evidence>
<organism evidence="1 2">
    <name type="scientific">Paraburkholderia youngii</name>
    <dbReference type="NCBI Taxonomy" id="2782701"/>
    <lineage>
        <taxon>Bacteria</taxon>
        <taxon>Pseudomonadati</taxon>
        <taxon>Pseudomonadota</taxon>
        <taxon>Betaproteobacteria</taxon>
        <taxon>Burkholderiales</taxon>
        <taxon>Burkholderiaceae</taxon>
        <taxon>Paraburkholderia</taxon>
    </lineage>
</organism>
<sequence length="112" mass="12714">MGAGIAMALLADGLAVHLMTRRKRRLPPRSGGLASRSGAMWSANQNMSLLASLLGRRVPDRIDHHISDDPVQRMSIRTDQIRVIMESQPQSLRLSRRLHIRDSRRLRPDWSI</sequence>
<dbReference type="Proteomes" id="UP000594380">
    <property type="component" value="Unassembled WGS sequence"/>
</dbReference>
<evidence type="ECO:0000313" key="1">
    <source>
        <dbReference type="EMBL" id="NUY05163.1"/>
    </source>
</evidence>
<gene>
    <name evidence="1" type="ORF">G5S42_36940</name>
</gene>
<protein>
    <submittedName>
        <fullName evidence="1">Uncharacterized protein</fullName>
    </submittedName>
</protein>
<dbReference type="EMBL" id="JAALDK010000002">
    <property type="protein sequence ID" value="NUY05163.1"/>
    <property type="molecule type" value="Genomic_DNA"/>
</dbReference>